<feature type="domain" description="MobA/VirD2-like nuclease" evidence="2">
    <location>
        <begin position="38"/>
        <end position="106"/>
    </location>
</feature>
<sequence length="371" mass="41620">MKGAWKAHGKYLERESAAGKSGGLEHERLDSRSEQPLHSITDQWQRAGDTRLFKIIISPEDGAGVDFRATSEDMIRALEQRTGERLEWAGIVHRNTDHSHVHIVVRGRSLSGQPLFIKPGVIREVLRDEVQRSLTRQLGPRTVADVVRQRTSEIAAFRVTGADRSMARQVARGAEFSPITPKDDFERRRLAVLLGFGLARKEHAGWLVRSDFTTQLSQMKDLQDRARILFQSGAAISDPHAPMEFGTQSRKLIGRVLLNSEDERTGQFQTAFETLDARVVILRHDATLRLAWARGDLKAGNIVSIDSLKSDPSRLYAVALGNEESILHDPKALGGIAKRVRTMGIIVSENDKGWMGELRRSLRHKETDISY</sequence>
<feature type="compositionally biased region" description="Basic and acidic residues" evidence="1">
    <location>
        <begin position="16"/>
        <end position="35"/>
    </location>
</feature>
<feature type="region of interest" description="Disordered" evidence="1">
    <location>
        <begin position="16"/>
        <end position="39"/>
    </location>
</feature>
<evidence type="ECO:0000259" key="2">
    <source>
        <dbReference type="Pfam" id="PF03432"/>
    </source>
</evidence>
<organism evidence="3 4">
    <name type="scientific">Occallatibacter riparius</name>
    <dbReference type="NCBI Taxonomy" id="1002689"/>
    <lineage>
        <taxon>Bacteria</taxon>
        <taxon>Pseudomonadati</taxon>
        <taxon>Acidobacteriota</taxon>
        <taxon>Terriglobia</taxon>
        <taxon>Terriglobales</taxon>
        <taxon>Acidobacteriaceae</taxon>
        <taxon>Occallatibacter</taxon>
    </lineage>
</organism>
<protein>
    <recommendedName>
        <fullName evidence="2">MobA/VirD2-like nuclease domain-containing protein</fullName>
    </recommendedName>
</protein>
<evidence type="ECO:0000256" key="1">
    <source>
        <dbReference type="SAM" id="MobiDB-lite"/>
    </source>
</evidence>
<dbReference type="AlphaFoldDB" id="A0A9J7BTP0"/>
<dbReference type="Proteomes" id="UP001059380">
    <property type="component" value="Chromosome"/>
</dbReference>
<dbReference type="KEGG" id="orp:MOP44_04020"/>
<reference evidence="3" key="1">
    <citation type="submission" date="2021-04" db="EMBL/GenBank/DDBJ databases">
        <title>Phylogenetic analysis of Acidobacteriaceae.</title>
        <authorList>
            <person name="Qiu L."/>
            <person name="Zhang Q."/>
        </authorList>
    </citation>
    <scope>NUCLEOTIDE SEQUENCE</scope>
    <source>
        <strain evidence="3">DSM 25168</strain>
    </source>
</reference>
<dbReference type="InterPro" id="IPR005094">
    <property type="entry name" value="Endonuclease_MobA/VirD2"/>
</dbReference>
<evidence type="ECO:0000313" key="4">
    <source>
        <dbReference type="Proteomes" id="UP001059380"/>
    </source>
</evidence>
<dbReference type="EMBL" id="CP093313">
    <property type="protein sequence ID" value="UWZ85114.1"/>
    <property type="molecule type" value="Genomic_DNA"/>
</dbReference>
<proteinExistence type="predicted"/>
<accession>A0A9J7BTP0</accession>
<gene>
    <name evidence="3" type="ORF">MOP44_04020</name>
</gene>
<evidence type="ECO:0000313" key="3">
    <source>
        <dbReference type="EMBL" id="UWZ85114.1"/>
    </source>
</evidence>
<keyword evidence="4" id="KW-1185">Reference proteome</keyword>
<dbReference type="RefSeq" id="WP_260794628.1">
    <property type="nucleotide sequence ID" value="NZ_CP093313.1"/>
</dbReference>
<dbReference type="Pfam" id="PF03432">
    <property type="entry name" value="Relaxase"/>
    <property type="match status" value="1"/>
</dbReference>
<name>A0A9J7BTP0_9BACT</name>